<dbReference type="InParanoid" id="A0A2K3D7R6"/>
<reference evidence="2 3" key="1">
    <citation type="journal article" date="2007" name="Science">
        <title>The Chlamydomonas genome reveals the evolution of key animal and plant functions.</title>
        <authorList>
            <person name="Merchant S.S."/>
            <person name="Prochnik S.E."/>
            <person name="Vallon O."/>
            <person name="Harris E.H."/>
            <person name="Karpowicz S.J."/>
            <person name="Witman G.B."/>
            <person name="Terry A."/>
            <person name="Salamov A."/>
            <person name="Fritz-Laylin L.K."/>
            <person name="Marechal-Drouard L."/>
            <person name="Marshall W.F."/>
            <person name="Qu L.H."/>
            <person name="Nelson D.R."/>
            <person name="Sanderfoot A.A."/>
            <person name="Spalding M.H."/>
            <person name="Kapitonov V.V."/>
            <person name="Ren Q."/>
            <person name="Ferris P."/>
            <person name="Lindquist E."/>
            <person name="Shapiro H."/>
            <person name="Lucas S.M."/>
            <person name="Grimwood J."/>
            <person name="Schmutz J."/>
            <person name="Cardol P."/>
            <person name="Cerutti H."/>
            <person name="Chanfreau G."/>
            <person name="Chen C.L."/>
            <person name="Cognat V."/>
            <person name="Croft M.T."/>
            <person name="Dent R."/>
            <person name="Dutcher S."/>
            <person name="Fernandez E."/>
            <person name="Fukuzawa H."/>
            <person name="Gonzalez-Ballester D."/>
            <person name="Gonzalez-Halphen D."/>
            <person name="Hallmann A."/>
            <person name="Hanikenne M."/>
            <person name="Hippler M."/>
            <person name="Inwood W."/>
            <person name="Jabbari K."/>
            <person name="Kalanon M."/>
            <person name="Kuras R."/>
            <person name="Lefebvre P.A."/>
            <person name="Lemaire S.D."/>
            <person name="Lobanov A.V."/>
            <person name="Lohr M."/>
            <person name="Manuell A."/>
            <person name="Meier I."/>
            <person name="Mets L."/>
            <person name="Mittag M."/>
            <person name="Mittelmeier T."/>
            <person name="Moroney J.V."/>
            <person name="Moseley J."/>
            <person name="Napoli C."/>
            <person name="Nedelcu A.M."/>
            <person name="Niyogi K."/>
            <person name="Novoselov S.V."/>
            <person name="Paulsen I.T."/>
            <person name="Pazour G."/>
            <person name="Purton S."/>
            <person name="Ral J.P."/>
            <person name="Riano-Pachon D.M."/>
            <person name="Riekhof W."/>
            <person name="Rymarquis L."/>
            <person name="Schroda M."/>
            <person name="Stern D."/>
            <person name="Umen J."/>
            <person name="Willows R."/>
            <person name="Wilson N."/>
            <person name="Zimmer S.L."/>
            <person name="Allmer J."/>
            <person name="Balk J."/>
            <person name="Bisova K."/>
            <person name="Chen C.J."/>
            <person name="Elias M."/>
            <person name="Gendler K."/>
            <person name="Hauser C."/>
            <person name="Lamb M.R."/>
            <person name="Ledford H."/>
            <person name="Long J.C."/>
            <person name="Minagawa J."/>
            <person name="Page M.D."/>
            <person name="Pan J."/>
            <person name="Pootakham W."/>
            <person name="Roje S."/>
            <person name="Rose A."/>
            <person name="Stahlberg E."/>
            <person name="Terauchi A.M."/>
            <person name="Yang P."/>
            <person name="Ball S."/>
            <person name="Bowler C."/>
            <person name="Dieckmann C.L."/>
            <person name="Gladyshev V.N."/>
            <person name="Green P."/>
            <person name="Jorgensen R."/>
            <person name="Mayfield S."/>
            <person name="Mueller-Roeber B."/>
            <person name="Rajamani S."/>
            <person name="Sayre R.T."/>
            <person name="Brokstein P."/>
            <person name="Dubchak I."/>
            <person name="Goodstein D."/>
            <person name="Hornick L."/>
            <person name="Huang Y.W."/>
            <person name="Jhaveri J."/>
            <person name="Luo Y."/>
            <person name="Martinez D."/>
            <person name="Ngau W.C."/>
            <person name="Otillar B."/>
            <person name="Poliakov A."/>
            <person name="Porter A."/>
            <person name="Szajkowski L."/>
            <person name="Werner G."/>
            <person name="Zhou K."/>
            <person name="Grigoriev I.V."/>
            <person name="Rokhsar D.S."/>
            <person name="Grossman A.R."/>
        </authorList>
    </citation>
    <scope>NUCLEOTIDE SEQUENCE [LARGE SCALE GENOMIC DNA]</scope>
    <source>
        <strain evidence="3">CC-503</strain>
    </source>
</reference>
<dbReference type="Proteomes" id="UP000006906">
    <property type="component" value="Chromosome 11"/>
</dbReference>
<feature type="region of interest" description="Disordered" evidence="1">
    <location>
        <begin position="545"/>
        <end position="679"/>
    </location>
</feature>
<gene>
    <name evidence="2" type="ORF">CHLRE_11g467701v5</name>
</gene>
<feature type="compositionally biased region" description="Gly residues" evidence="1">
    <location>
        <begin position="661"/>
        <end position="675"/>
    </location>
</feature>
<dbReference type="EMBL" id="CM008972">
    <property type="protein sequence ID" value="PNW76571.1"/>
    <property type="molecule type" value="Genomic_DNA"/>
</dbReference>
<name>A0A2K3D7R6_CHLRE</name>
<dbReference type="Gramene" id="PNW76571">
    <property type="protein sequence ID" value="PNW76571"/>
    <property type="gene ID" value="CHLRE_11g467701v5"/>
</dbReference>
<feature type="compositionally biased region" description="Gly residues" evidence="1">
    <location>
        <begin position="353"/>
        <end position="389"/>
    </location>
</feature>
<proteinExistence type="predicted"/>
<feature type="region of interest" description="Disordered" evidence="1">
    <location>
        <begin position="345"/>
        <end position="392"/>
    </location>
</feature>
<evidence type="ECO:0000313" key="2">
    <source>
        <dbReference type="EMBL" id="PNW76571.1"/>
    </source>
</evidence>
<dbReference type="GeneID" id="5724336"/>
<keyword evidence="3" id="KW-1185">Reference proteome</keyword>
<dbReference type="GO" id="GO:0022627">
    <property type="term" value="C:cytosolic small ribosomal subunit"/>
    <property type="evidence" value="ECO:0000318"/>
    <property type="project" value="GO_Central"/>
</dbReference>
<dbReference type="RefSeq" id="XP_042919457.1">
    <property type="nucleotide sequence ID" value="XM_043067460.1"/>
</dbReference>
<organism evidence="2 3">
    <name type="scientific">Chlamydomonas reinhardtii</name>
    <name type="common">Chlamydomonas smithii</name>
    <dbReference type="NCBI Taxonomy" id="3055"/>
    <lineage>
        <taxon>Eukaryota</taxon>
        <taxon>Viridiplantae</taxon>
        <taxon>Chlorophyta</taxon>
        <taxon>core chlorophytes</taxon>
        <taxon>Chlorophyceae</taxon>
        <taxon>CS clade</taxon>
        <taxon>Chlamydomonadales</taxon>
        <taxon>Chlamydomonadaceae</taxon>
        <taxon>Chlamydomonas</taxon>
    </lineage>
</organism>
<dbReference type="AlphaFoldDB" id="A0A2K3D7R6"/>
<dbReference type="STRING" id="3055.A0A2K3D7R6"/>
<dbReference type="OrthoDB" id="542058at2759"/>
<protein>
    <submittedName>
        <fullName evidence="2">Uncharacterized protein</fullName>
    </submittedName>
</protein>
<feature type="compositionally biased region" description="Low complexity" evidence="1">
    <location>
        <begin position="591"/>
        <end position="608"/>
    </location>
</feature>
<evidence type="ECO:0000256" key="1">
    <source>
        <dbReference type="SAM" id="MobiDB-lite"/>
    </source>
</evidence>
<evidence type="ECO:0000313" key="3">
    <source>
        <dbReference type="Proteomes" id="UP000006906"/>
    </source>
</evidence>
<dbReference type="KEGG" id="cre:CHLRE_11g467701v5"/>
<feature type="compositionally biased region" description="Low complexity" evidence="1">
    <location>
        <begin position="545"/>
        <end position="584"/>
    </location>
</feature>
<sequence>MLPAFSKCLLGSWGLRATPAIARPLYTAGLPERASNSSGNEATSSQGLDYRQLLAANTRGVALPSIARTWDLATVDSELRHATATQLGSAANGKDVPSAVQRELARRHGIQLPVGACRHTAATRLATVLPPPVRHIAVLYGVLEYNGAVPPSAAAARQLLKEGAQSRTHAHPLDSDLSPVALGQISDLVHRLGYVGRPPFSYGSGQLMAACLRTILADVDDEARLRPLPSMDTRQAELLRYLRSRRAPPGTRGMPAVLDVDLGCRAGVSRLAAARNILQLIQNHELCASPQGEPVAALRALGLSGPVPPTTGEALSLAAELRDRCRPAAPHHLAALRALGWYDNSGSSSTSGGSSGGGNSSSRGGGSSSSSGGSGSSGGGSSSSGGSSGGAAVLEPESVAHVKAVMRVLRRADTDAATPATRGALRHLAELRRQQHGVSAGGGGGGGGAAAAVAAASGATGAAGAGAGTAGGGGGGGGGGRRGGGGSWGVLGTCPSQLEVRVAIEELPLSGQMADRLLELGWSGPMPDTHGAALALEDYLANHRSAYGSSSSSSSNGASNGSSSSSSYAPSYSRAAPAPSPYSSVTGATASGGRVSAASYGGSSSAGQQGQGAGQGVAFRRTNGNPGSSSGGGVSSRSSYEPLDPSSYLPYRSMPSHAAGHPGGGGSGPDSGSGSGHAYAPHAQQLTSLISKLGSSPEEFLTKIQIRGMFPGSVSEWYLPTMSHEEAAHVLGCLVAARRLVLQRVRGSGYDEYVDRWSTAEAEGDWWGMEWLWQ</sequence>
<dbReference type="ExpressionAtlas" id="A0A2K3D7R6">
    <property type="expression patterns" value="baseline"/>
</dbReference>
<accession>A0A2K3D7R6</accession>